<reference evidence="1" key="1">
    <citation type="submission" date="2022-04" db="EMBL/GenBank/DDBJ databases">
        <authorList>
            <person name="Criscuolo A."/>
        </authorList>
    </citation>
    <scope>NUCLEOTIDE SEQUENCE</scope>
    <source>
        <strain evidence="1">CIP111895</strain>
    </source>
</reference>
<proteinExistence type="predicted"/>
<organism evidence="1 2">
    <name type="scientific">Neobacillus rhizosphaerae</name>
    <dbReference type="NCBI Taxonomy" id="2880965"/>
    <lineage>
        <taxon>Bacteria</taxon>
        <taxon>Bacillati</taxon>
        <taxon>Bacillota</taxon>
        <taxon>Bacilli</taxon>
        <taxon>Bacillales</taxon>
        <taxon>Bacillaceae</taxon>
        <taxon>Neobacillus</taxon>
    </lineage>
</organism>
<protein>
    <recommendedName>
        <fullName evidence="3">LysM domain-containing protein</fullName>
    </recommendedName>
</protein>
<evidence type="ECO:0008006" key="3">
    <source>
        <dbReference type="Google" id="ProtNLM"/>
    </source>
</evidence>
<comment type="caution">
    <text evidence="1">The sequence shown here is derived from an EMBL/GenBank/DDBJ whole genome shotgun (WGS) entry which is preliminary data.</text>
</comment>
<evidence type="ECO:0000313" key="1">
    <source>
        <dbReference type="EMBL" id="CAH2715412.1"/>
    </source>
</evidence>
<gene>
    <name evidence="1" type="ORF">BACCIP111895_02596</name>
</gene>
<dbReference type="EMBL" id="CALBWS010000016">
    <property type="protein sequence ID" value="CAH2715412.1"/>
    <property type="molecule type" value="Genomic_DNA"/>
</dbReference>
<keyword evidence="2" id="KW-1185">Reference proteome</keyword>
<accession>A0ABM9ES03</accession>
<dbReference type="Proteomes" id="UP000838308">
    <property type="component" value="Unassembled WGS sequence"/>
</dbReference>
<evidence type="ECO:0000313" key="2">
    <source>
        <dbReference type="Proteomes" id="UP000838308"/>
    </source>
</evidence>
<dbReference type="RefSeq" id="WP_248735689.1">
    <property type="nucleotide sequence ID" value="NZ_CALBWS010000016.1"/>
</dbReference>
<name>A0ABM9ES03_9BACI</name>
<sequence length="110" mass="12216">MKKILGFLLTVLVIYVIYFDLTIGTLPTASTQQQVDANVETTGKPKIDIPSFDAKVKPGETVISIVEHKINKPLPVSIADLIVDFRKLNPGQTPEKIHIGSTYHFPDYSH</sequence>